<evidence type="ECO:0000256" key="7">
    <source>
        <dbReference type="ARBA" id="ARBA00022958"/>
    </source>
</evidence>
<comment type="subcellular location">
    <subcellularLocation>
        <location evidence="11">Cell membrane</location>
        <topology evidence="11">Single-pass membrane protein</topology>
    </subcellularLocation>
</comment>
<evidence type="ECO:0000313" key="12">
    <source>
        <dbReference type="EMBL" id="NRT18066.1"/>
    </source>
</evidence>
<evidence type="ECO:0000256" key="3">
    <source>
        <dbReference type="ARBA" id="ARBA00022538"/>
    </source>
</evidence>
<keyword evidence="13" id="KW-1185">Reference proteome</keyword>
<reference evidence="12 13" key="1">
    <citation type="submission" date="2020-05" db="EMBL/GenBank/DDBJ databases">
        <title>Genomic Encyclopedia of Type Strains, Phase IV (KMG-V): Genome sequencing to study the core and pangenomes of soil and plant-associated prokaryotes.</title>
        <authorList>
            <person name="Whitman W."/>
        </authorList>
    </citation>
    <scope>NUCLEOTIDE SEQUENCE [LARGE SCALE GENOMIC DNA]</scope>
    <source>
        <strain evidence="12 13">9A</strain>
    </source>
</reference>
<dbReference type="HAMAP" id="MF_00276">
    <property type="entry name" value="KdpC"/>
    <property type="match status" value="1"/>
</dbReference>
<evidence type="ECO:0000256" key="6">
    <source>
        <dbReference type="ARBA" id="ARBA00022840"/>
    </source>
</evidence>
<gene>
    <name evidence="11" type="primary">kdpC</name>
    <name evidence="12" type="ORF">HNP98_000877</name>
</gene>
<evidence type="ECO:0000256" key="1">
    <source>
        <dbReference type="ARBA" id="ARBA00022448"/>
    </source>
</evidence>
<dbReference type="PANTHER" id="PTHR30042:SF2">
    <property type="entry name" value="POTASSIUM-TRANSPORTING ATPASE KDPC SUBUNIT"/>
    <property type="match status" value="1"/>
</dbReference>
<evidence type="ECO:0000256" key="4">
    <source>
        <dbReference type="ARBA" id="ARBA00022692"/>
    </source>
</evidence>
<evidence type="ECO:0000256" key="9">
    <source>
        <dbReference type="ARBA" id="ARBA00023065"/>
    </source>
</evidence>
<keyword evidence="4 11" id="KW-0812">Transmembrane</keyword>
<dbReference type="NCBIfam" id="TIGR00681">
    <property type="entry name" value="kdpC"/>
    <property type="match status" value="1"/>
</dbReference>
<dbReference type="EMBL" id="JABSNP010000003">
    <property type="protein sequence ID" value="NRT18066.1"/>
    <property type="molecule type" value="Genomic_DNA"/>
</dbReference>
<keyword evidence="5 11" id="KW-0547">Nucleotide-binding</keyword>
<proteinExistence type="inferred from homology"/>
<keyword evidence="9 11" id="KW-0406">Ion transport</keyword>
<keyword evidence="3 11" id="KW-0633">Potassium transport</keyword>
<dbReference type="InterPro" id="IPR003820">
    <property type="entry name" value="KdpC"/>
</dbReference>
<keyword evidence="6 11" id="KW-0067">ATP-binding</keyword>
<evidence type="ECO:0000256" key="10">
    <source>
        <dbReference type="ARBA" id="ARBA00023136"/>
    </source>
</evidence>
<keyword evidence="8 11" id="KW-1133">Transmembrane helix</keyword>
<dbReference type="PIRSF" id="PIRSF001296">
    <property type="entry name" value="K_ATPase_KdpC"/>
    <property type="match status" value="1"/>
</dbReference>
<evidence type="ECO:0000256" key="8">
    <source>
        <dbReference type="ARBA" id="ARBA00022989"/>
    </source>
</evidence>
<keyword evidence="1 11" id="KW-0813">Transport</keyword>
<comment type="caution">
    <text evidence="12">The sequence shown here is derived from an EMBL/GenBank/DDBJ whole genome shotgun (WGS) entry which is preliminary data.</text>
</comment>
<evidence type="ECO:0000256" key="2">
    <source>
        <dbReference type="ARBA" id="ARBA00022475"/>
    </source>
</evidence>
<organism evidence="12 13">
    <name type="scientific">Hymenobacter caeli</name>
    <dbReference type="NCBI Taxonomy" id="2735894"/>
    <lineage>
        <taxon>Bacteria</taxon>
        <taxon>Pseudomonadati</taxon>
        <taxon>Bacteroidota</taxon>
        <taxon>Cytophagia</taxon>
        <taxon>Cytophagales</taxon>
        <taxon>Hymenobacteraceae</taxon>
        <taxon>Hymenobacter</taxon>
    </lineage>
</organism>
<keyword evidence="10 11" id="KW-0472">Membrane</keyword>
<accession>A0ABX2FNE6</accession>
<evidence type="ECO:0000313" key="13">
    <source>
        <dbReference type="Proteomes" id="UP000779507"/>
    </source>
</evidence>
<comment type="similarity">
    <text evidence="11">Belongs to the KdpC family.</text>
</comment>
<dbReference type="RefSeq" id="WP_173808832.1">
    <property type="nucleotide sequence ID" value="NZ_JABSNP010000003.1"/>
</dbReference>
<sequence length="188" mass="19439">MKSNILPALRLSLVLLVLCCVIYPAIVWAAAQLAPGHGEGVQLSQKGRVVGFANVGQKFSKPGYFNTRPSAVDYNAQGSGGSNKGPSNPEYLAQVKARLDTFLLQNPGVKAADVPAELLTASGSGLDPHLSPQGALVQVARVAKARGVAPARLTALVNANTEGGTLAPQVVNVLRLNLALDELAPASK</sequence>
<keyword evidence="2 11" id="KW-1003">Cell membrane</keyword>
<name>A0ABX2FNE6_9BACT</name>
<dbReference type="Pfam" id="PF02669">
    <property type="entry name" value="KdpC"/>
    <property type="match status" value="1"/>
</dbReference>
<evidence type="ECO:0000256" key="11">
    <source>
        <dbReference type="HAMAP-Rule" id="MF_00276"/>
    </source>
</evidence>
<comment type="function">
    <text evidence="11">Part of the high-affinity ATP-driven potassium transport (or Kdp) system, which catalyzes the hydrolysis of ATP coupled with the electrogenic transport of potassium into the cytoplasm. This subunit acts as a catalytic chaperone that increases the ATP-binding affinity of the ATP-hydrolyzing subunit KdpB by the formation of a transient KdpB/KdpC/ATP ternary complex.</text>
</comment>
<evidence type="ECO:0000256" key="5">
    <source>
        <dbReference type="ARBA" id="ARBA00022741"/>
    </source>
</evidence>
<dbReference type="Proteomes" id="UP000779507">
    <property type="component" value="Unassembled WGS sequence"/>
</dbReference>
<comment type="subunit">
    <text evidence="11">The system is composed of three essential subunits: KdpA, KdpB and KdpC.</text>
</comment>
<dbReference type="NCBIfam" id="NF001454">
    <property type="entry name" value="PRK00315.1"/>
    <property type="match status" value="1"/>
</dbReference>
<protein>
    <recommendedName>
        <fullName evidence="11">Potassium-transporting ATPase KdpC subunit</fullName>
    </recommendedName>
    <alternativeName>
        <fullName evidence="11">ATP phosphohydrolase [potassium-transporting] C chain</fullName>
    </alternativeName>
    <alternativeName>
        <fullName evidence="11">Potassium-binding and translocating subunit C</fullName>
    </alternativeName>
    <alternativeName>
        <fullName evidence="11">Potassium-translocating ATPase C chain</fullName>
    </alternativeName>
</protein>
<dbReference type="PANTHER" id="PTHR30042">
    <property type="entry name" value="POTASSIUM-TRANSPORTING ATPASE C CHAIN"/>
    <property type="match status" value="1"/>
</dbReference>
<keyword evidence="7 11" id="KW-0630">Potassium</keyword>